<name>A0A084SQ12_9BACT</name>
<dbReference type="Pfam" id="PF07726">
    <property type="entry name" value="AAA_3"/>
    <property type="match status" value="1"/>
</dbReference>
<dbReference type="InterPro" id="IPR050764">
    <property type="entry name" value="CbbQ/NirQ/NorQ/GpvN"/>
</dbReference>
<dbReference type="InterPro" id="IPR041628">
    <property type="entry name" value="ChlI/MoxR_AAA_lid"/>
</dbReference>
<dbReference type="InterPro" id="IPR027417">
    <property type="entry name" value="P-loop_NTPase"/>
</dbReference>
<gene>
    <name evidence="6" type="ORF">Q664_27710</name>
</gene>
<feature type="domain" description="ATPase AAA-3" evidence="4">
    <location>
        <begin position="49"/>
        <end position="179"/>
    </location>
</feature>
<dbReference type="Pfam" id="PF17863">
    <property type="entry name" value="AAA_lid_2"/>
    <property type="match status" value="1"/>
</dbReference>
<comment type="caution">
    <text evidence="6">The sequence shown here is derived from an EMBL/GenBank/DDBJ whole genome shotgun (WGS) entry which is preliminary data.</text>
</comment>
<dbReference type="EMBL" id="JPMI01000202">
    <property type="protein sequence ID" value="KFA90547.1"/>
    <property type="molecule type" value="Genomic_DNA"/>
</dbReference>
<dbReference type="InterPro" id="IPR011703">
    <property type="entry name" value="ATPase_AAA-3"/>
</dbReference>
<evidence type="ECO:0000256" key="3">
    <source>
        <dbReference type="ARBA" id="ARBA00061607"/>
    </source>
</evidence>
<accession>A0A084SQ12</accession>
<evidence type="ECO:0000313" key="6">
    <source>
        <dbReference type="EMBL" id="KFA90547.1"/>
    </source>
</evidence>
<dbReference type="FunFam" id="3.40.50.300:FF:000640">
    <property type="entry name" value="MoxR family ATPase"/>
    <property type="match status" value="1"/>
</dbReference>
<feature type="domain" description="ChlI/MoxR AAA lid" evidence="5">
    <location>
        <begin position="253"/>
        <end position="321"/>
    </location>
</feature>
<protein>
    <submittedName>
        <fullName evidence="6">ATPase</fullName>
    </submittedName>
</protein>
<dbReference type="RefSeq" id="WP_043401921.1">
    <property type="nucleotide sequence ID" value="NZ_JPMI01000202.1"/>
</dbReference>
<dbReference type="PIRSF" id="PIRSF002849">
    <property type="entry name" value="AAA_ATPase_chaperone_MoxR_prd"/>
    <property type="match status" value="1"/>
</dbReference>
<dbReference type="PANTHER" id="PTHR42759">
    <property type="entry name" value="MOXR FAMILY PROTEIN"/>
    <property type="match status" value="1"/>
</dbReference>
<keyword evidence="1" id="KW-0547">Nucleotide-binding</keyword>
<evidence type="ECO:0000256" key="1">
    <source>
        <dbReference type="ARBA" id="ARBA00022741"/>
    </source>
</evidence>
<keyword evidence="2" id="KW-0067">ATP-binding</keyword>
<evidence type="ECO:0000259" key="5">
    <source>
        <dbReference type="Pfam" id="PF17863"/>
    </source>
</evidence>
<dbReference type="GO" id="GO:0016887">
    <property type="term" value="F:ATP hydrolysis activity"/>
    <property type="evidence" value="ECO:0007669"/>
    <property type="project" value="InterPro"/>
</dbReference>
<dbReference type="PANTHER" id="PTHR42759:SF1">
    <property type="entry name" value="MAGNESIUM-CHELATASE SUBUNIT CHLD"/>
    <property type="match status" value="1"/>
</dbReference>
<dbReference type="CDD" id="cd00009">
    <property type="entry name" value="AAA"/>
    <property type="match status" value="1"/>
</dbReference>
<dbReference type="AlphaFoldDB" id="A0A084SQ12"/>
<comment type="similarity">
    <text evidence="3">Belongs to the MoxR family.</text>
</comment>
<evidence type="ECO:0000259" key="4">
    <source>
        <dbReference type="Pfam" id="PF07726"/>
    </source>
</evidence>
<proteinExistence type="inferred from homology"/>
<dbReference type="Gene3D" id="1.10.8.80">
    <property type="entry name" value="Magnesium chelatase subunit I, C-Terminal domain"/>
    <property type="match status" value="1"/>
</dbReference>
<sequence>MNTDIRALTERVQQESSFVELLNQEVGKVIVGQRYMLERILIGLLCNGHVLLEGVPGLAKTLTVRTIADSISASFMRIQFTPDLLPADVVGTMIYNQQAANFTVRKGPVFANVVLADEINRAPAKVQSALLEAMQERQVTIGDTSFPLPSPFLVLATQNPIEQEGTYPLPEAQVDRFMLKVKVGYPTREEEKVIMDRMSGGKPPSAQKVIDIQHLVRARELVTQIYMDEKVKDYILNVVFATREPGRYGLKDQADYIQFGASPRATIALTQASRAHAFLRHRGFVTPEDVKAVAFDVLRHRIALTYEAEAEELTTEKLIQRVFDRVEVP</sequence>
<organism evidence="6 7">
    <name type="scientific">Archangium violaceum Cb vi76</name>
    <dbReference type="NCBI Taxonomy" id="1406225"/>
    <lineage>
        <taxon>Bacteria</taxon>
        <taxon>Pseudomonadati</taxon>
        <taxon>Myxococcota</taxon>
        <taxon>Myxococcia</taxon>
        <taxon>Myxococcales</taxon>
        <taxon>Cystobacterineae</taxon>
        <taxon>Archangiaceae</taxon>
        <taxon>Archangium</taxon>
    </lineage>
</organism>
<dbReference type="Proteomes" id="UP000028547">
    <property type="component" value="Unassembled WGS sequence"/>
</dbReference>
<evidence type="ECO:0000313" key="7">
    <source>
        <dbReference type="Proteomes" id="UP000028547"/>
    </source>
</evidence>
<dbReference type="Gene3D" id="3.40.50.300">
    <property type="entry name" value="P-loop containing nucleotide triphosphate hydrolases"/>
    <property type="match status" value="1"/>
</dbReference>
<reference evidence="6 7" key="1">
    <citation type="submission" date="2014-07" db="EMBL/GenBank/DDBJ databases">
        <title>Draft Genome Sequence of Gephyronic Acid Producer, Cystobacter violaceus Strain Cb vi76.</title>
        <authorList>
            <person name="Stevens D.C."/>
            <person name="Young J."/>
            <person name="Carmichael R."/>
            <person name="Tan J."/>
            <person name="Taylor R.E."/>
        </authorList>
    </citation>
    <scope>NUCLEOTIDE SEQUENCE [LARGE SCALE GENOMIC DNA]</scope>
    <source>
        <strain evidence="6 7">Cb vi76</strain>
    </source>
</reference>
<dbReference type="GO" id="GO:0005524">
    <property type="term" value="F:ATP binding"/>
    <property type="evidence" value="ECO:0007669"/>
    <property type="project" value="UniProtKB-KW"/>
</dbReference>
<evidence type="ECO:0000256" key="2">
    <source>
        <dbReference type="ARBA" id="ARBA00022840"/>
    </source>
</evidence>
<dbReference type="SUPFAM" id="SSF52540">
    <property type="entry name" value="P-loop containing nucleoside triphosphate hydrolases"/>
    <property type="match status" value="1"/>
</dbReference>